<proteinExistence type="predicted"/>
<gene>
    <name evidence="1" type="ORF">PSON_ATCC_30995.1.T0070180</name>
</gene>
<dbReference type="AlphaFoldDB" id="A0A8S1KJ46"/>
<accession>A0A8S1KJ46</accession>
<protein>
    <submittedName>
        <fullName evidence="1">Uncharacterized protein</fullName>
    </submittedName>
</protein>
<dbReference type="Proteomes" id="UP000692954">
    <property type="component" value="Unassembled WGS sequence"/>
</dbReference>
<sequence>MIKEHLQIKVANRIILQFMYLMKYQKQNQLEYQSVMLELEFQK</sequence>
<evidence type="ECO:0000313" key="1">
    <source>
        <dbReference type="EMBL" id="CAD8053126.1"/>
    </source>
</evidence>
<keyword evidence="2" id="KW-1185">Reference proteome</keyword>
<evidence type="ECO:0000313" key="2">
    <source>
        <dbReference type="Proteomes" id="UP000692954"/>
    </source>
</evidence>
<name>A0A8S1KJ46_9CILI</name>
<organism evidence="1 2">
    <name type="scientific">Paramecium sonneborni</name>
    <dbReference type="NCBI Taxonomy" id="65129"/>
    <lineage>
        <taxon>Eukaryota</taxon>
        <taxon>Sar</taxon>
        <taxon>Alveolata</taxon>
        <taxon>Ciliophora</taxon>
        <taxon>Intramacronucleata</taxon>
        <taxon>Oligohymenophorea</taxon>
        <taxon>Peniculida</taxon>
        <taxon>Parameciidae</taxon>
        <taxon>Paramecium</taxon>
    </lineage>
</organism>
<dbReference type="EMBL" id="CAJJDN010000007">
    <property type="protein sequence ID" value="CAD8053126.1"/>
    <property type="molecule type" value="Genomic_DNA"/>
</dbReference>
<reference evidence="1" key="1">
    <citation type="submission" date="2021-01" db="EMBL/GenBank/DDBJ databases">
        <authorList>
            <consortium name="Genoscope - CEA"/>
            <person name="William W."/>
        </authorList>
    </citation>
    <scope>NUCLEOTIDE SEQUENCE</scope>
</reference>
<comment type="caution">
    <text evidence="1">The sequence shown here is derived from an EMBL/GenBank/DDBJ whole genome shotgun (WGS) entry which is preliminary data.</text>
</comment>